<evidence type="ECO:0000313" key="1">
    <source>
        <dbReference type="EMBL" id="CAH6720243.1"/>
    </source>
</evidence>
<gene>
    <name evidence="1" type="ORF">CLIB1444_03S07580</name>
</gene>
<proteinExistence type="predicted"/>
<protein>
    <submittedName>
        <fullName evidence="1">Uncharacterized protein</fullName>
    </submittedName>
</protein>
<name>A0ACA9Y5F0_9ASCO</name>
<evidence type="ECO:0000313" key="2">
    <source>
        <dbReference type="Proteomes" id="UP001152531"/>
    </source>
</evidence>
<reference evidence="1" key="1">
    <citation type="submission" date="2022-06" db="EMBL/GenBank/DDBJ databases">
        <authorList>
            <person name="Legras J.-L."/>
            <person name="Devillers H."/>
            <person name="Grondin C."/>
        </authorList>
    </citation>
    <scope>NUCLEOTIDE SEQUENCE</scope>
    <source>
        <strain evidence="1">CLIB 1444</strain>
    </source>
</reference>
<sequence>MELDASILSDSDKLASFINADQHIRIISRWKYYGKTNNHGEFSKLTKNLYEISNHLHQFPKDKSLPFFKDLLEQSNLKLIYRCLNHQKNQLTINVIKLLNNLINNGYLTLFINNFNLELNFLFKLVLKTDNIRKEFIKFYINLLSVMSYVDRKFQLSSNTKVWLNIFKLLANDDEDILDLVMNFIDEKILNESNYSKVTKMTFLNEGTLFNLQKIHKKDTFSLFEKIVDDKIGILFKEPPNTTISVNNVSFKINNKILYKLLTFLKIDSIEKVNLSVLILSKDHNLIDPFMNYLTLNNGNDLVSSITYNLLFVRVLNFPTSKVSEIYLKTFNKSSLVKNLNHDNDFIKYLVMTVIHLICDKFEVLKPIEINKILSNLPNINDILNTTTSNQVMSLMKVKLLEKLSKYELNNALIKYLNNELTDLVDLKGINLQLFNYYIRIFINSNTNFEIKNVNHLPKMIKFSNLNVYKNNWILYNLINRLFTLPRDNLINPFFSLIFIHFPEQLNNLLVELFQRLNSPYKYYDMPFNLHIVIKILIEQYSIFRKKSGDVHDSWFNDIVNNFFVIGEDWNELERYCKTFDLVIKKQSVSPIQETKFIGDDYQLMYSIRKFQQSKKPEIYAKILDFITDEHINNLNVFKLLVEGDIELLSVKMKGLKIKNQDIMDFVFQQMKHGKLYHLNWLLTEEQLNYQFDEDIRLHNFKLLLTQGKIPDISIEELFSFKNKDKLIILKEKLTTDNLIDYVERVCKEKSYELLAMELSDEVVEYLIQNVHEPQLSIVASFIRSSNSKLSELFQKVKIIKCPNYLNLVNNVIKFTGSLDPETVRDIHENFELSVDLIYFLQKYPNSNVINQIFINITKFFAEDLIPENFDSILNELTKIFPVAVDLNILNTQLEVFLNSKYVDNYDYLNYINKVVLSYKVDYYKLLMIFLNNKDIGLKFTNEPSIRIETSFIIYNLFFAEGNLTAERANNILNLVLGVYSGSIRFEDLILKEVLKSIETTNNINWINVVKINNWEINNFNTKDFELIGDQKLIDNGLISINKKFIKNLQHFKYGNELAKTFRSVTTSNLKSNYRSMINFINTNVFKINYNYSETVYDYEFLMLLILNNEEFFSFDNDKITVNITNLIDYNILEILIQNYNEPLSKIVVKSLVTNFPEEFKDGNVFKIYLCNLINTYRSHKLSPIQLRLYSSFVPILANPGNFLYEITYKYVLGHPIIKEVELPNFNDIKFENLKMVDWYLDLFVNFIDVDDLRVLNKNNFFEWILNLLNMALPASVRRKIEKIVFHLLEIFDGSNTLVTKYGFLTFLNQVKMNPQIAVKLEMTKSKRLMEWSDNDFPHQLKRIKVDQV</sequence>
<dbReference type="Proteomes" id="UP001152531">
    <property type="component" value="Unassembled WGS sequence"/>
</dbReference>
<comment type="caution">
    <text evidence="1">The sequence shown here is derived from an EMBL/GenBank/DDBJ whole genome shotgun (WGS) entry which is preliminary data.</text>
</comment>
<keyword evidence="2" id="KW-1185">Reference proteome</keyword>
<organism evidence="1 2">
    <name type="scientific">[Candida] jaroonii</name>
    <dbReference type="NCBI Taxonomy" id="467808"/>
    <lineage>
        <taxon>Eukaryota</taxon>
        <taxon>Fungi</taxon>
        <taxon>Dikarya</taxon>
        <taxon>Ascomycota</taxon>
        <taxon>Saccharomycotina</taxon>
        <taxon>Pichiomycetes</taxon>
        <taxon>Debaryomycetaceae</taxon>
        <taxon>Yamadazyma</taxon>
    </lineage>
</organism>
<accession>A0ACA9Y5F0</accession>
<dbReference type="EMBL" id="CALSDN010000003">
    <property type="protein sequence ID" value="CAH6720243.1"/>
    <property type="molecule type" value="Genomic_DNA"/>
</dbReference>